<dbReference type="Pfam" id="PF26215">
    <property type="entry name" value="HTH_animal"/>
    <property type="match status" value="1"/>
</dbReference>
<sequence length="1103" mass="131456">MGNFILPQLQSTTTDALSQRTTTNGNDTQPFVVNSDDNNNNQPDDNNNNIQPQQQQQSTRRTTSGFRRRQRRNRQQQYRQQNNNNYYDYNNNRFVALANLDDNDNNDNDDNDYDDNNNNNSNKTNKNKQQQKKKKSYFYLSRDQLWKHVNKDRTSEFYKLLQDNRTYDIIKNYLLNAAPVYDEWIRTKHEFRLWNAYKQLGENDDFWAKEIINRMRSRPDKVEIKPFVDKKINSFQLKLDECSVIINKLQKEFASYWSQVALHNKQTQLSTMATRESTTVRPASSFDFVKMEKELSDYINNHTKHVKKNCDTRLEIANIEKEEYQALQKFKAMAQKKPIWNFHLLLKSKLTNWDNKNINFHKIQKRMEYNLLPRFIDKHDFSFKIDTKVFEKDEIQSIYDGMREITNSFKKQSMEFYYQVSARELNNVRNEIDIIIENCRPKPSSILNLTVNDAETDAQQDQESSDDDNNSNKEEKEDKQNFEAFEYYYKLSMKRHQLQAEQSCHFLDEERIVDEIDKEIAPILIPLGPRFIFDDPKIASRRRTKELSKLRRKLEKRFHGKKVNPGRPVQEFLNELDLILQNYHDIHTNPRLSISKKRNYHRIVKRLKHKFRLLNVILRKTDKSKVFHLGTLEHYQERSDEYMNRTQAYQCLGTNDPLPDLIQLTNKYLLDLRLAKGITQKHYEELCIQVDETELAHLYYLPKAHKPKTPLRPIISGLKHPTLKISKLLDKILRPLFDKMAANTTVSNGFELLKKIQQWSLINMKQETVLCTIDVTDLYTMIPQVEGILSLKQMLDYLNLKQVNYLNLKQVNFLKAEVIIQLASFVMNNNYFKYNDQYYHQIRGGAMGSPITLTIANCYMFFYERSIFKQINNSFGLYVRYIDDIFIIINWPSRHFIKQVDRWNTIDVNIKLSANINLYADFLDLHMENKDGILLTSVFHKPSYEPYYLPFHSIHPLHMKQNIPFTMLLRGIRYCSIFQAYLQERDHLRMALLLNQYPIKFIDQQFNRLLEKFNILQPLTSNNYDTIRLQIINSPIKVKEPINYGRSMFVHFTYCSSMKSFPQKFHQLWNKYFSESPINDITPMLGTRNADNLQQRLVQTRDS</sequence>
<feature type="compositionally biased region" description="Acidic residues" evidence="1">
    <location>
        <begin position="101"/>
        <end position="115"/>
    </location>
</feature>
<comment type="caution">
    <text evidence="3">The sequence shown here is derived from an EMBL/GenBank/DDBJ whole genome shotgun (WGS) entry which is preliminary data.</text>
</comment>
<accession>A0A815IJJ0</accession>
<evidence type="ECO:0000313" key="5">
    <source>
        <dbReference type="Proteomes" id="UP000663845"/>
    </source>
</evidence>
<evidence type="ECO:0000256" key="1">
    <source>
        <dbReference type="SAM" id="MobiDB-lite"/>
    </source>
</evidence>
<dbReference type="EMBL" id="CAJNOG010000830">
    <property type="protein sequence ID" value="CAF1366802.1"/>
    <property type="molecule type" value="Genomic_DNA"/>
</dbReference>
<feature type="compositionally biased region" description="Low complexity" evidence="1">
    <location>
        <begin position="34"/>
        <end position="65"/>
    </location>
</feature>
<evidence type="ECO:0000259" key="2">
    <source>
        <dbReference type="PROSITE" id="PS50878"/>
    </source>
</evidence>
<dbReference type="Proteomes" id="UP000663844">
    <property type="component" value="Unassembled WGS sequence"/>
</dbReference>
<dbReference type="PROSITE" id="PS50878">
    <property type="entry name" value="RT_POL"/>
    <property type="match status" value="1"/>
</dbReference>
<feature type="domain" description="Reverse transcriptase" evidence="2">
    <location>
        <begin position="682"/>
        <end position="938"/>
    </location>
</feature>
<gene>
    <name evidence="3" type="ORF">JYZ213_LOCUS35897</name>
    <name evidence="4" type="ORF">OXD698_LOCUS26716</name>
</gene>
<dbReference type="EMBL" id="CAJOAZ010002692">
    <property type="protein sequence ID" value="CAF3951525.1"/>
    <property type="molecule type" value="Genomic_DNA"/>
</dbReference>
<feature type="compositionally biased region" description="Polar residues" evidence="1">
    <location>
        <begin position="8"/>
        <end position="32"/>
    </location>
</feature>
<name>A0A815IJJ0_9BILA</name>
<proteinExistence type="predicted"/>
<feature type="compositionally biased region" description="Acidic residues" evidence="1">
    <location>
        <begin position="455"/>
        <end position="469"/>
    </location>
</feature>
<feature type="region of interest" description="Disordered" evidence="1">
    <location>
        <begin position="455"/>
        <end position="477"/>
    </location>
</feature>
<dbReference type="Proteomes" id="UP000663845">
    <property type="component" value="Unassembled WGS sequence"/>
</dbReference>
<dbReference type="PANTHER" id="PTHR21301">
    <property type="entry name" value="REVERSE TRANSCRIPTASE"/>
    <property type="match status" value="1"/>
</dbReference>
<organism evidence="3 5">
    <name type="scientific">Adineta steineri</name>
    <dbReference type="NCBI Taxonomy" id="433720"/>
    <lineage>
        <taxon>Eukaryota</taxon>
        <taxon>Metazoa</taxon>
        <taxon>Spiralia</taxon>
        <taxon>Gnathifera</taxon>
        <taxon>Rotifera</taxon>
        <taxon>Eurotatoria</taxon>
        <taxon>Bdelloidea</taxon>
        <taxon>Adinetida</taxon>
        <taxon>Adinetidae</taxon>
        <taxon>Adineta</taxon>
    </lineage>
</organism>
<evidence type="ECO:0000313" key="4">
    <source>
        <dbReference type="EMBL" id="CAF3951525.1"/>
    </source>
</evidence>
<dbReference type="InterPro" id="IPR000477">
    <property type="entry name" value="RT_dom"/>
</dbReference>
<protein>
    <recommendedName>
        <fullName evidence="2">Reverse transcriptase domain-containing protein</fullName>
    </recommendedName>
</protein>
<dbReference type="PANTHER" id="PTHR21301:SF10">
    <property type="entry name" value="REVERSE TRANSCRIPTASE DOMAIN-CONTAINING PROTEIN"/>
    <property type="match status" value="1"/>
</dbReference>
<dbReference type="InterPro" id="IPR058912">
    <property type="entry name" value="HTH_animal"/>
</dbReference>
<reference evidence="3" key="1">
    <citation type="submission" date="2021-02" db="EMBL/GenBank/DDBJ databases">
        <authorList>
            <person name="Nowell W R."/>
        </authorList>
    </citation>
    <scope>NUCLEOTIDE SEQUENCE</scope>
</reference>
<feature type="compositionally biased region" description="Low complexity" evidence="1">
    <location>
        <begin position="75"/>
        <end position="93"/>
    </location>
</feature>
<feature type="compositionally biased region" description="Basic residues" evidence="1">
    <location>
        <begin position="125"/>
        <end position="134"/>
    </location>
</feature>
<feature type="region of interest" description="Disordered" evidence="1">
    <location>
        <begin position="1"/>
        <end position="134"/>
    </location>
</feature>
<evidence type="ECO:0000313" key="3">
    <source>
        <dbReference type="EMBL" id="CAF1366802.1"/>
    </source>
</evidence>
<dbReference type="AlphaFoldDB" id="A0A815IJJ0"/>